<keyword evidence="7" id="KW-1185">Reference proteome</keyword>
<feature type="chain" id="PRO_5010543295" evidence="5">
    <location>
        <begin position="23"/>
        <end position="449"/>
    </location>
</feature>
<dbReference type="GO" id="GO:0005576">
    <property type="term" value="C:extracellular region"/>
    <property type="evidence" value="ECO:0007669"/>
    <property type="project" value="UniProtKB-SubCell"/>
</dbReference>
<gene>
    <name evidence="8" type="primary">LOC104234868</name>
</gene>
<dbReference type="Proteomes" id="UP000189701">
    <property type="component" value="Unplaced"/>
</dbReference>
<dbReference type="PROSITE" id="PS51767">
    <property type="entry name" value="PEPTIDASE_A1"/>
    <property type="match status" value="1"/>
</dbReference>
<evidence type="ECO:0000313" key="8">
    <source>
        <dbReference type="RefSeq" id="XP_009786807.1"/>
    </source>
</evidence>
<dbReference type="PANTHER" id="PTHR47965">
    <property type="entry name" value="ASPARTYL PROTEASE-RELATED"/>
    <property type="match status" value="1"/>
</dbReference>
<comment type="subcellular location">
    <subcellularLocation>
        <location evidence="1">Secreted</location>
        <location evidence="1">Extracellular space</location>
    </subcellularLocation>
</comment>
<evidence type="ECO:0000256" key="3">
    <source>
        <dbReference type="ARBA" id="ARBA00022525"/>
    </source>
</evidence>
<dbReference type="FunFam" id="2.40.70.10:FF:000041">
    <property type="entry name" value="Basic 7S globulin"/>
    <property type="match status" value="1"/>
</dbReference>
<dbReference type="SUPFAM" id="SSF50630">
    <property type="entry name" value="Acid proteases"/>
    <property type="match status" value="1"/>
</dbReference>
<evidence type="ECO:0000256" key="2">
    <source>
        <dbReference type="ARBA" id="ARBA00007447"/>
    </source>
</evidence>
<dbReference type="InterPro" id="IPR021109">
    <property type="entry name" value="Peptidase_aspartic_dom_sf"/>
</dbReference>
<evidence type="ECO:0000259" key="6">
    <source>
        <dbReference type="PROSITE" id="PS51767"/>
    </source>
</evidence>
<dbReference type="InterPro" id="IPR032799">
    <property type="entry name" value="TAXi_C"/>
</dbReference>
<protein>
    <submittedName>
        <fullName evidence="8">Basic 7S globulin-like</fullName>
    </submittedName>
</protein>
<keyword evidence="4 5" id="KW-0732">Signal</keyword>
<name>A0A1U7X3X5_NICSY</name>
<dbReference type="PANTHER" id="PTHR47965:SF103">
    <property type="entry name" value="EUKARYOTIC ASPARTYL PROTEASE FAMILY PROTEIN"/>
    <property type="match status" value="1"/>
</dbReference>
<dbReference type="GeneID" id="104234868"/>
<dbReference type="KEGG" id="nsy:104234868"/>
<dbReference type="RefSeq" id="XP_009786807.1">
    <property type="nucleotide sequence ID" value="XM_009788505.1"/>
</dbReference>
<proteinExistence type="inferred from homology"/>
<comment type="similarity">
    <text evidence="2">Belongs to the peptidase A1 family.</text>
</comment>
<dbReference type="GO" id="GO:0004190">
    <property type="term" value="F:aspartic-type endopeptidase activity"/>
    <property type="evidence" value="ECO:0007669"/>
    <property type="project" value="InterPro"/>
</dbReference>
<feature type="domain" description="Peptidase A1" evidence="6">
    <location>
        <begin position="42"/>
        <end position="420"/>
    </location>
</feature>
<evidence type="ECO:0000256" key="5">
    <source>
        <dbReference type="SAM" id="SignalP"/>
    </source>
</evidence>
<organism evidence="7 8">
    <name type="scientific">Nicotiana sylvestris</name>
    <name type="common">Wood tobacco</name>
    <name type="synonym">South American tobacco</name>
    <dbReference type="NCBI Taxonomy" id="4096"/>
    <lineage>
        <taxon>Eukaryota</taxon>
        <taxon>Viridiplantae</taxon>
        <taxon>Streptophyta</taxon>
        <taxon>Embryophyta</taxon>
        <taxon>Tracheophyta</taxon>
        <taxon>Spermatophyta</taxon>
        <taxon>Magnoliopsida</taxon>
        <taxon>eudicotyledons</taxon>
        <taxon>Gunneridae</taxon>
        <taxon>Pentapetalae</taxon>
        <taxon>asterids</taxon>
        <taxon>lamiids</taxon>
        <taxon>Solanales</taxon>
        <taxon>Solanaceae</taxon>
        <taxon>Nicotianoideae</taxon>
        <taxon>Nicotianeae</taxon>
        <taxon>Nicotiana</taxon>
    </lineage>
</organism>
<dbReference type="STRING" id="4096.A0A1U7X3X5"/>
<dbReference type="eggNOG" id="KOG1339">
    <property type="taxonomic scope" value="Eukaryota"/>
</dbReference>
<keyword evidence="3" id="KW-0964">Secreted</keyword>
<evidence type="ECO:0000256" key="1">
    <source>
        <dbReference type="ARBA" id="ARBA00004239"/>
    </source>
</evidence>
<dbReference type="InterPro" id="IPR001461">
    <property type="entry name" value="Aspartic_peptidase_A1"/>
</dbReference>
<accession>A0A1U7X3X5</accession>
<reference evidence="8" key="2">
    <citation type="submission" date="2025-08" db="UniProtKB">
        <authorList>
            <consortium name="RefSeq"/>
        </authorList>
    </citation>
    <scope>IDENTIFICATION</scope>
    <source>
        <tissue evidence="8">Leaf</tissue>
    </source>
</reference>
<sequence length="449" mass="48469">MASTIPLSLFLALLFFFSPSIAQPVKRRALLPVTKDAATKQYITVISQRTPLVPVKLTVDLGGRFLWVDCQDNYVSSTLTPVICDSMFCRLSQAGACSGNCTGSSPLHPNKDCFCSHLAYNPFSRTSTGTELNEDVITLQDTDGSTLGPFLKPGKVVFGCADASILKSLAKGVKGIAGLGNGYVSIPYQLIYRFSRPRKIGLCLSSSTTSPGVIFFGYPEPYNFLPGIDVSKNLLYTPLLTNPISTAGSYFGGETSTDYFIGVKSIKVNGELVLINNLLLQINKETGKGGTKISTVDPYTVLETSIYKALVKAFTHALTIPRVKKVAPFEMCYKRTSLPSTRVGPGVPTIEFVLQGKNSTETPSFLIYGANSMVAVTDEVLCLGFVNGGEDQTTSIVIGGHQIEENLVQIDIDNKRVGFSNSLLFRQTTCANFNFGSKQGQELGGLEIM</sequence>
<dbReference type="InterPro" id="IPR033121">
    <property type="entry name" value="PEPTIDASE_A1"/>
</dbReference>
<dbReference type="AlphaFoldDB" id="A0A1U7X3X5"/>
<reference evidence="7" key="1">
    <citation type="journal article" date="2013" name="Genome Biol.">
        <title>Reference genomes and transcriptomes of Nicotiana sylvestris and Nicotiana tomentosiformis.</title>
        <authorList>
            <person name="Sierro N."/>
            <person name="Battey J.N."/>
            <person name="Ouadi S."/>
            <person name="Bovet L."/>
            <person name="Goepfert S."/>
            <person name="Bakaher N."/>
            <person name="Peitsch M.C."/>
            <person name="Ivanov N.V."/>
        </authorList>
    </citation>
    <scope>NUCLEOTIDE SEQUENCE [LARGE SCALE GENOMIC DNA]</scope>
</reference>
<evidence type="ECO:0000256" key="4">
    <source>
        <dbReference type="ARBA" id="ARBA00022729"/>
    </source>
</evidence>
<dbReference type="Gene3D" id="2.40.70.10">
    <property type="entry name" value="Acid Proteases"/>
    <property type="match status" value="2"/>
</dbReference>
<evidence type="ECO:0000313" key="7">
    <source>
        <dbReference type="Proteomes" id="UP000189701"/>
    </source>
</evidence>
<dbReference type="GO" id="GO:0006508">
    <property type="term" value="P:proteolysis"/>
    <property type="evidence" value="ECO:0007669"/>
    <property type="project" value="InterPro"/>
</dbReference>
<dbReference type="Pfam" id="PF14543">
    <property type="entry name" value="TAXi_N"/>
    <property type="match status" value="1"/>
</dbReference>
<dbReference type="InterPro" id="IPR032861">
    <property type="entry name" value="TAXi_N"/>
</dbReference>
<dbReference type="Pfam" id="PF14541">
    <property type="entry name" value="TAXi_C"/>
    <property type="match status" value="1"/>
</dbReference>
<feature type="signal peptide" evidence="5">
    <location>
        <begin position="1"/>
        <end position="22"/>
    </location>
</feature>